<evidence type="ECO:0000313" key="2">
    <source>
        <dbReference type="EMBL" id="MFC6198080.1"/>
    </source>
</evidence>
<dbReference type="EMBL" id="JBHSSW010000009">
    <property type="protein sequence ID" value="MFC6198080.1"/>
    <property type="molecule type" value="Genomic_DNA"/>
</dbReference>
<gene>
    <name evidence="2" type="ORF">ACFQDM_08320</name>
</gene>
<feature type="transmembrane region" description="Helical" evidence="1">
    <location>
        <begin position="164"/>
        <end position="191"/>
    </location>
</feature>
<organism evidence="2 3">
    <name type="scientific">Ponticaulis profundi</name>
    <dbReference type="NCBI Taxonomy" id="2665222"/>
    <lineage>
        <taxon>Bacteria</taxon>
        <taxon>Pseudomonadati</taxon>
        <taxon>Pseudomonadota</taxon>
        <taxon>Alphaproteobacteria</taxon>
        <taxon>Hyphomonadales</taxon>
        <taxon>Hyphomonadaceae</taxon>
        <taxon>Ponticaulis</taxon>
    </lineage>
</organism>
<feature type="transmembrane region" description="Helical" evidence="1">
    <location>
        <begin position="212"/>
        <end position="245"/>
    </location>
</feature>
<feature type="transmembrane region" description="Helical" evidence="1">
    <location>
        <begin position="67"/>
        <end position="90"/>
    </location>
</feature>
<feature type="transmembrane region" description="Helical" evidence="1">
    <location>
        <begin position="111"/>
        <end position="129"/>
    </location>
</feature>
<dbReference type="InterPro" id="IPR018692">
    <property type="entry name" value="DUF2189"/>
</dbReference>
<name>A0ABW1S8S9_9PROT</name>
<feature type="transmembrane region" description="Helical" evidence="1">
    <location>
        <begin position="41"/>
        <end position="61"/>
    </location>
</feature>
<keyword evidence="1" id="KW-1133">Transmembrane helix</keyword>
<keyword evidence="1" id="KW-0472">Membrane</keyword>
<dbReference type="Proteomes" id="UP001596303">
    <property type="component" value="Unassembled WGS sequence"/>
</dbReference>
<keyword evidence="1" id="KW-0812">Transmembrane</keyword>
<keyword evidence="3" id="KW-1185">Reference proteome</keyword>
<dbReference type="Pfam" id="PF09955">
    <property type="entry name" value="DUF2189"/>
    <property type="match status" value="1"/>
</dbReference>
<sequence length="265" mass="28780">MQTATTTPPSGLPDVREVSFSAPFRWLALGWSDLLQVKVQALTYGVVLAAISAGLGLALLFSGAASWIMVLAGGFLFVAPMLAMGLYEAGRQLESGKRAKLSEMLFVKTTSTLDLAYLGLALLLIYFFWTRMAQVVYGLSTYQVHRTVWEFLNFMFTDPDGHSMAMTGTVIGGIIAFLAYCLVVVSAPMLLERHAHIFSATITSFRVVAKNTGAMMLWAVLITALTIAGIVTGFLGLIVIFPWIGLASWRAYRDLVISPSASDTF</sequence>
<reference evidence="3" key="1">
    <citation type="journal article" date="2019" name="Int. J. Syst. Evol. Microbiol.">
        <title>The Global Catalogue of Microorganisms (GCM) 10K type strain sequencing project: providing services to taxonomists for standard genome sequencing and annotation.</title>
        <authorList>
            <consortium name="The Broad Institute Genomics Platform"/>
            <consortium name="The Broad Institute Genome Sequencing Center for Infectious Disease"/>
            <person name="Wu L."/>
            <person name="Ma J."/>
        </authorList>
    </citation>
    <scope>NUCLEOTIDE SEQUENCE [LARGE SCALE GENOMIC DNA]</scope>
    <source>
        <strain evidence="3">CGMCC-1.15741</strain>
    </source>
</reference>
<dbReference type="RefSeq" id="WP_377377946.1">
    <property type="nucleotide sequence ID" value="NZ_JBHSSW010000009.1"/>
</dbReference>
<evidence type="ECO:0000313" key="3">
    <source>
        <dbReference type="Proteomes" id="UP001596303"/>
    </source>
</evidence>
<protein>
    <submittedName>
        <fullName evidence="2">DUF2189 domain-containing protein</fullName>
    </submittedName>
</protein>
<comment type="caution">
    <text evidence="2">The sequence shown here is derived from an EMBL/GenBank/DDBJ whole genome shotgun (WGS) entry which is preliminary data.</text>
</comment>
<accession>A0ABW1S8S9</accession>
<evidence type="ECO:0000256" key="1">
    <source>
        <dbReference type="SAM" id="Phobius"/>
    </source>
</evidence>
<proteinExistence type="predicted"/>